<proteinExistence type="predicted"/>
<evidence type="ECO:0000313" key="1">
    <source>
        <dbReference type="EMBL" id="CCT61312.1"/>
    </source>
</evidence>
<dbReference type="EMBL" id="HF678227">
    <property type="protein sequence ID" value="CCT61312.1"/>
    <property type="molecule type" value="Genomic_DNA"/>
</dbReference>
<sequence>MSDKVILAIIYEAAQFFAFYELFCKLKEDKKFCFIIYCPYYLPETEQYNILCTKNNFFYIYDTNSQGGDADTLNQIKNLNLSKNDNKYNKSIYGHILRNGFILKNKIRNFYRFPVKAIKKYLLQLIQKNDKNILSRTLSETILLSIEQYKSHANKIEAIINILRPSILLFSEDIVERDSNLWIKIAHTKNILSMVISYGTPSKTEAAETYCNDPNYQFPTHLPPHIKFLLKFVLNKWCFLHQKRKLIRLPLEQLVAMDLLDYSPKLPWVTNSGEADIVMVESNFAKDLFKKEGLKNKRIKVFGNLKFDAMNTILNDLKSYKAYIYEKYNLCRDRNLILCAFPSYLPERKLLDFNSYEDLIYKYVLGLQASNHHVLYSIHPSGIPWVGDKLRHLGQLVAEEKIFNLIPICDIFLATVSSTIKWARACGKLVLNYDCFGFNYDVYKKDSAVIHINSFDELLVWVDKLNTQQVSDILKELSPFISSNYWGKIDGQSFHRIRYYIDALTK</sequence>
<reference evidence="1" key="1">
    <citation type="journal article" date="2013" name="BMC Microbiol.">
        <title>A structural comparison of lipopolysaccharide biosynthesis loci of Legionella pneumophila serogroup 1 strains.</title>
        <authorList>
            <person name="Petzold M."/>
            <person name="Thuermer A."/>
            <person name="Menzel S."/>
            <person name="Mouton J.W."/>
            <person name="Heuner K."/>
            <person name="Lueck C."/>
        </authorList>
    </citation>
    <scope>NUCLEOTIDE SEQUENCE</scope>
    <source>
        <strain evidence="1">Goerltz 6543</strain>
    </source>
</reference>
<dbReference type="AlphaFoldDB" id="M1ZMH1"/>
<protein>
    <submittedName>
        <fullName evidence="1">Uncharacterized protein</fullName>
    </submittedName>
</protein>
<dbReference type="SUPFAM" id="SSF53756">
    <property type="entry name" value="UDP-Glycosyltransferase/glycogen phosphorylase"/>
    <property type="match status" value="1"/>
</dbReference>
<organism evidence="1">
    <name type="scientific">Legionella pneumophila serogroup 1</name>
    <dbReference type="NCBI Taxonomy" id="66976"/>
    <lineage>
        <taxon>Bacteria</taxon>
        <taxon>Pseudomonadati</taxon>
        <taxon>Pseudomonadota</taxon>
        <taxon>Gammaproteobacteria</taxon>
        <taxon>Legionellales</taxon>
        <taxon>Legionellaceae</taxon>
        <taxon>Legionella</taxon>
    </lineage>
</organism>
<name>M1ZMH1_LEGPN</name>
<accession>M1ZMH1</accession>